<dbReference type="PANTHER" id="PTHR32303:SF4">
    <property type="entry name" value="QUINOPROTEIN GLUCOSE DEHYDROGENASE"/>
    <property type="match status" value="1"/>
</dbReference>
<dbReference type="PANTHER" id="PTHR32303">
    <property type="entry name" value="QUINOPROTEIN ALCOHOL DEHYDROGENASE (CYTOCHROME C)"/>
    <property type="match status" value="1"/>
</dbReference>
<gene>
    <name evidence="5" type="ORF">METZ01_LOCUS166792</name>
</gene>
<evidence type="ECO:0000259" key="4">
    <source>
        <dbReference type="Pfam" id="PF01011"/>
    </source>
</evidence>
<evidence type="ECO:0000256" key="3">
    <source>
        <dbReference type="ARBA" id="ARBA00023002"/>
    </source>
</evidence>
<dbReference type="EMBL" id="UINC01030099">
    <property type="protein sequence ID" value="SVB13938.1"/>
    <property type="molecule type" value="Genomic_DNA"/>
</dbReference>
<dbReference type="GO" id="GO:0016491">
    <property type="term" value="F:oxidoreductase activity"/>
    <property type="evidence" value="ECO:0007669"/>
    <property type="project" value="UniProtKB-KW"/>
</dbReference>
<comment type="similarity">
    <text evidence="2">Belongs to the bacterial PQQ dehydrogenase family.</text>
</comment>
<proteinExistence type="inferred from homology"/>
<sequence length="484" mass="53573">MPNQWIRLAIFVLTLSVISSTVHAQPWQTYYTSNGEWRSYAGDIRGTKYSPLDQIDGSNFSDLEIAWEWLSVDTAVSRSTPGGGEWWAPLSTIVNSLVTDTPDLYRTSQPPIASRLQATPLMIDGVLYFNTPLSQGVAVDAVTGQTLWVFNPKSYEDGTPTMSAPWSQRGVAYWTDGADDERIYWGTGNGYLVCVSAKTGQPCADFGPNGSGMVDAMAGVPRAVRGERDYLNALTWGVHSPPIVVRDKVIHGSHVADRRITKEAIPGWVRAWDARTGEHSWDFHTVPNSSDEYGVDTWGNDSWRYSGNGNVWSMLAGDNELGHVYLPTGTVTNDYVGADRPGDNLFSESIIAVDVETGQRQWHFQAVHHGLWDYDFPTHSNLIDITVDGRDIKALAQVSKQGFVYVFDRETGDPVWPIEERPVPQDSNMPGEVLSPTQPFPTKPAAFDYQGVTIDDLVDFTPEIRALALEAVDGWRLGPLFTPL</sequence>
<dbReference type="Pfam" id="PF01011">
    <property type="entry name" value="PQQ"/>
    <property type="match status" value="1"/>
</dbReference>
<keyword evidence="3" id="KW-0560">Oxidoreductase</keyword>
<dbReference type="Gene3D" id="2.140.10.10">
    <property type="entry name" value="Quinoprotein alcohol dehydrogenase-like superfamily"/>
    <property type="match status" value="1"/>
</dbReference>
<comment type="cofactor">
    <cofactor evidence="1">
        <name>pyrroloquinoline quinone</name>
        <dbReference type="ChEBI" id="CHEBI:58442"/>
    </cofactor>
</comment>
<evidence type="ECO:0000256" key="2">
    <source>
        <dbReference type="ARBA" id="ARBA00008156"/>
    </source>
</evidence>
<accession>A0A382BJD6</accession>
<feature type="non-terminal residue" evidence="5">
    <location>
        <position position="484"/>
    </location>
</feature>
<name>A0A382BJD6_9ZZZZ</name>
<dbReference type="InterPro" id="IPR011047">
    <property type="entry name" value="Quinoprotein_ADH-like_sf"/>
</dbReference>
<reference evidence="5" key="1">
    <citation type="submission" date="2018-05" db="EMBL/GenBank/DDBJ databases">
        <authorList>
            <person name="Lanie J.A."/>
            <person name="Ng W.-L."/>
            <person name="Kazmierczak K.M."/>
            <person name="Andrzejewski T.M."/>
            <person name="Davidsen T.M."/>
            <person name="Wayne K.J."/>
            <person name="Tettelin H."/>
            <person name="Glass J.I."/>
            <person name="Rusch D."/>
            <person name="Podicherti R."/>
            <person name="Tsui H.-C.T."/>
            <person name="Winkler M.E."/>
        </authorList>
    </citation>
    <scope>NUCLEOTIDE SEQUENCE</scope>
</reference>
<dbReference type="AlphaFoldDB" id="A0A382BJD6"/>
<evidence type="ECO:0000256" key="1">
    <source>
        <dbReference type="ARBA" id="ARBA00001931"/>
    </source>
</evidence>
<feature type="domain" description="Pyrrolo-quinoline quinone repeat" evidence="4">
    <location>
        <begin position="37"/>
        <end position="483"/>
    </location>
</feature>
<dbReference type="SUPFAM" id="SSF50998">
    <property type="entry name" value="Quinoprotein alcohol dehydrogenase-like"/>
    <property type="match status" value="1"/>
</dbReference>
<organism evidence="5">
    <name type="scientific">marine metagenome</name>
    <dbReference type="NCBI Taxonomy" id="408172"/>
    <lineage>
        <taxon>unclassified sequences</taxon>
        <taxon>metagenomes</taxon>
        <taxon>ecological metagenomes</taxon>
    </lineage>
</organism>
<evidence type="ECO:0000313" key="5">
    <source>
        <dbReference type="EMBL" id="SVB13938.1"/>
    </source>
</evidence>
<protein>
    <recommendedName>
        <fullName evidence="4">Pyrrolo-quinoline quinone repeat domain-containing protein</fullName>
    </recommendedName>
</protein>
<dbReference type="InterPro" id="IPR002372">
    <property type="entry name" value="PQQ_rpt_dom"/>
</dbReference>